<comment type="caution">
    <text evidence="3">The sequence shown here is derived from an EMBL/GenBank/DDBJ whole genome shotgun (WGS) entry which is preliminary data.</text>
</comment>
<dbReference type="OrthoDB" id="1954422at2"/>
<evidence type="ECO:0000313" key="4">
    <source>
        <dbReference type="Proteomes" id="UP000272464"/>
    </source>
</evidence>
<gene>
    <name evidence="3" type="ORF">EJP77_15185</name>
</gene>
<accession>A0A433X4U2</accession>
<evidence type="ECO:0000313" key="3">
    <source>
        <dbReference type="EMBL" id="RUT29067.1"/>
    </source>
</evidence>
<dbReference type="InterPro" id="IPR012854">
    <property type="entry name" value="Cu_amine_oxidase-like_N"/>
</dbReference>
<keyword evidence="1" id="KW-0732">Signal</keyword>
<dbReference type="Pfam" id="PF07833">
    <property type="entry name" value="Cu_amine_oxidN1"/>
    <property type="match status" value="1"/>
</dbReference>
<feature type="domain" description="Copper amine oxidase-like N-terminal" evidence="2">
    <location>
        <begin position="36"/>
        <end position="143"/>
    </location>
</feature>
<dbReference type="AlphaFoldDB" id="A0A433X4U2"/>
<keyword evidence="4" id="KW-1185">Reference proteome</keyword>
<dbReference type="SUPFAM" id="SSF54427">
    <property type="entry name" value="NTF2-like"/>
    <property type="match status" value="2"/>
</dbReference>
<name>A0A433X4U2_9BACL</name>
<reference evidence="3 4" key="1">
    <citation type="submission" date="2018-12" db="EMBL/GenBank/DDBJ databases">
        <authorList>
            <person name="Sun L."/>
            <person name="Chen Z."/>
        </authorList>
    </citation>
    <scope>NUCLEOTIDE SEQUENCE [LARGE SCALE GENOMIC DNA]</scope>
    <source>
        <strain evidence="3 4">3-5-3</strain>
    </source>
</reference>
<dbReference type="InterPro" id="IPR032710">
    <property type="entry name" value="NTF2-like_dom_sf"/>
</dbReference>
<feature type="chain" id="PRO_5019075412" description="Copper amine oxidase-like N-terminal domain-containing protein" evidence="1">
    <location>
        <begin position="28"/>
        <end position="394"/>
    </location>
</feature>
<evidence type="ECO:0000256" key="1">
    <source>
        <dbReference type="SAM" id="SignalP"/>
    </source>
</evidence>
<organism evidence="3 4">
    <name type="scientific">Paenibacillus zeisoli</name>
    <dbReference type="NCBI Taxonomy" id="2496267"/>
    <lineage>
        <taxon>Bacteria</taxon>
        <taxon>Bacillati</taxon>
        <taxon>Bacillota</taxon>
        <taxon>Bacilli</taxon>
        <taxon>Bacillales</taxon>
        <taxon>Paenibacillaceae</taxon>
        <taxon>Paenibacillus</taxon>
    </lineage>
</organism>
<dbReference type="Proteomes" id="UP000272464">
    <property type="component" value="Unassembled WGS sequence"/>
</dbReference>
<dbReference type="Gene3D" id="3.30.457.10">
    <property type="entry name" value="Copper amine oxidase-like, N-terminal domain"/>
    <property type="match status" value="1"/>
</dbReference>
<dbReference type="SUPFAM" id="SSF55383">
    <property type="entry name" value="Copper amine oxidase, domain N"/>
    <property type="match status" value="1"/>
</dbReference>
<evidence type="ECO:0000259" key="2">
    <source>
        <dbReference type="Pfam" id="PF07833"/>
    </source>
</evidence>
<proteinExistence type="predicted"/>
<dbReference type="Gene3D" id="3.10.450.50">
    <property type="match status" value="2"/>
</dbReference>
<protein>
    <recommendedName>
        <fullName evidence="2">Copper amine oxidase-like N-terminal domain-containing protein</fullName>
    </recommendedName>
</protein>
<dbReference type="EMBL" id="RZNX01000007">
    <property type="protein sequence ID" value="RUT29067.1"/>
    <property type="molecule type" value="Genomic_DNA"/>
</dbReference>
<dbReference type="InterPro" id="IPR036582">
    <property type="entry name" value="Mao_N_sf"/>
</dbReference>
<feature type="signal peptide" evidence="1">
    <location>
        <begin position="1"/>
        <end position="27"/>
    </location>
</feature>
<sequence length="394" mass="43416">MLNFVKRITSALTVLTLSLALSLPASAASKTIKVYIDGSPISFSAGAPYTQQGTTLVPFRALFEKLGLKVDWNAKTQTVTGKKNGLAIGLTIGSNRATVNGVVKKLSTTPVTVKGTTYIPLRFIGEASGADVEWDSDSSSIYIHTAASVALDEQQIRTVLNQSIAYFNNKDIAKVADLASSDSPIKDSVDSLRQEAEDYPQFSKLADLKIVNLDQRMGEAVVQTTEEATRTGGIYIPDTRVTYVYTLVKEEGSWKIYDFSSQRVDYFVSQDTLAKSITVPSSDETSLKQLIDTYIKSFNDKNLDGMLSTLDPSLATDDFKSDITSYFKEYEFKSTTPTVKIINYTAEEAAVYVEENETVKADNETYQQTYKYVYVMGKSKSGSWLITDTFTLAE</sequence>